<proteinExistence type="predicted"/>
<evidence type="ECO:0000313" key="2">
    <source>
        <dbReference type="EMBL" id="QJA64539.1"/>
    </source>
</evidence>
<organism evidence="2">
    <name type="scientific">viral metagenome</name>
    <dbReference type="NCBI Taxonomy" id="1070528"/>
    <lineage>
        <taxon>unclassified sequences</taxon>
        <taxon>metagenomes</taxon>
        <taxon>organismal metagenomes</taxon>
    </lineage>
</organism>
<dbReference type="EMBL" id="MT145190">
    <property type="protein sequence ID" value="QJI04768.1"/>
    <property type="molecule type" value="Genomic_DNA"/>
</dbReference>
<sequence>MKKLLTWIKRNWAKITVITVAVLIVVYASVLTYMTFNLKHEVDTLKGDKIALEDQILSLTTEKIIIQHSLDRALASRDDIQETSDTITWYFEEVELVLMEALADNEDYINWLNANAFFYEPALTEANIRNAQNMIKQENHLTDYVELKTNLFNYLDQKLLWNPDLSAI</sequence>
<reference evidence="2" key="1">
    <citation type="submission" date="2020-03" db="EMBL/GenBank/DDBJ databases">
        <title>The deep terrestrial virosphere.</title>
        <authorList>
            <person name="Holmfeldt K."/>
            <person name="Nilsson E."/>
            <person name="Simone D."/>
            <person name="Lopez-Fernandez M."/>
            <person name="Wu X."/>
            <person name="de Brujin I."/>
            <person name="Lundin D."/>
            <person name="Andersson A."/>
            <person name="Bertilsson S."/>
            <person name="Dopson M."/>
        </authorList>
    </citation>
    <scope>NUCLEOTIDE SEQUENCE</scope>
    <source>
        <strain evidence="3">MM415A00115</strain>
        <strain evidence="2">MM415B00490</strain>
    </source>
</reference>
<keyword evidence="1" id="KW-0812">Transmembrane</keyword>
<keyword evidence="1" id="KW-1133">Transmembrane helix</keyword>
<evidence type="ECO:0000313" key="3">
    <source>
        <dbReference type="EMBL" id="QJI04768.1"/>
    </source>
</evidence>
<feature type="transmembrane region" description="Helical" evidence="1">
    <location>
        <begin position="12"/>
        <end position="36"/>
    </location>
</feature>
<evidence type="ECO:0000256" key="1">
    <source>
        <dbReference type="SAM" id="Phobius"/>
    </source>
</evidence>
<protein>
    <submittedName>
        <fullName evidence="2">Uncharacterized protein</fullName>
    </submittedName>
</protein>
<gene>
    <name evidence="3" type="ORF">MM415A00115_0003</name>
    <name evidence="2" type="ORF">MM415B00490_0037</name>
</gene>
<keyword evidence="1" id="KW-0472">Membrane</keyword>
<dbReference type="AlphaFoldDB" id="A0A6M3J3J6"/>
<name>A0A6M3J3J6_9ZZZZ</name>
<accession>A0A6M3J3J6</accession>
<dbReference type="EMBL" id="MT141521">
    <property type="protein sequence ID" value="QJA64539.1"/>
    <property type="molecule type" value="Genomic_DNA"/>
</dbReference>